<accession>A0A1H2N008</accession>
<keyword evidence="3" id="KW-1185">Reference proteome</keyword>
<evidence type="ECO:0000259" key="1">
    <source>
        <dbReference type="Pfam" id="PF09863"/>
    </source>
</evidence>
<evidence type="ECO:0000313" key="3">
    <source>
        <dbReference type="Proteomes" id="UP000198825"/>
    </source>
</evidence>
<sequence length="303" mass="33070">MGGMERPTSDLPLLVLALDQRGSFAKLFGTEEASASEEDVARMRAAKTLVYRGVAEVAAAVEGAQVGVLTDEEYGAEVLGRARADGRVVAYPVEKSGQQLFDLEFGDETAEHVERWDPDYVKVLVRMNPDDDADDTRGQLDRLRALSEELHDSGRPFLLELLVPASEAQLASVGGDSTAYDRDLRPGLAAQVIHAVQDAGVEPTLWKIEGLETTQAAEQVVAAARRGGRDADCIVLGRDAPQETLDHWLRVAAPVPGFVGFAVGRSIWKEPLEQYLADDDEARLLEVVGQNYLHYVRTYLAAR</sequence>
<protein>
    <recommendedName>
        <fullName evidence="1">DUF2090 domain-containing protein</fullName>
    </recommendedName>
</protein>
<dbReference type="Gene3D" id="3.20.20.70">
    <property type="entry name" value="Aldolase class I"/>
    <property type="match status" value="1"/>
</dbReference>
<dbReference type="InterPro" id="IPR018659">
    <property type="entry name" value="DUF2090"/>
</dbReference>
<name>A0A1H2N008_9ACTN</name>
<dbReference type="SUPFAM" id="SSF51569">
    <property type="entry name" value="Aldolase"/>
    <property type="match status" value="1"/>
</dbReference>
<feature type="domain" description="DUF2090" evidence="1">
    <location>
        <begin position="13"/>
        <end position="299"/>
    </location>
</feature>
<gene>
    <name evidence="2" type="ORF">SAMN04488544_3018</name>
</gene>
<dbReference type="AlphaFoldDB" id="A0A1H2N008"/>
<evidence type="ECO:0000313" key="2">
    <source>
        <dbReference type="EMBL" id="SDU98578.1"/>
    </source>
</evidence>
<organism evidence="2 3">
    <name type="scientific">Microlunatus sagamiharensis</name>
    <dbReference type="NCBI Taxonomy" id="546874"/>
    <lineage>
        <taxon>Bacteria</taxon>
        <taxon>Bacillati</taxon>
        <taxon>Actinomycetota</taxon>
        <taxon>Actinomycetes</taxon>
        <taxon>Propionibacteriales</taxon>
        <taxon>Propionibacteriaceae</taxon>
        <taxon>Microlunatus</taxon>
    </lineage>
</organism>
<dbReference type="EMBL" id="LT629799">
    <property type="protein sequence ID" value="SDU98578.1"/>
    <property type="molecule type" value="Genomic_DNA"/>
</dbReference>
<reference evidence="3" key="1">
    <citation type="submission" date="2016-10" db="EMBL/GenBank/DDBJ databases">
        <authorList>
            <person name="Varghese N."/>
            <person name="Submissions S."/>
        </authorList>
    </citation>
    <scope>NUCLEOTIDE SEQUENCE [LARGE SCALE GENOMIC DNA]</scope>
    <source>
        <strain evidence="3">DSM 21743</strain>
    </source>
</reference>
<dbReference type="STRING" id="546874.SAMN04488544_3018"/>
<dbReference type="InterPro" id="IPR013785">
    <property type="entry name" value="Aldolase_TIM"/>
</dbReference>
<dbReference type="Proteomes" id="UP000198825">
    <property type="component" value="Chromosome I"/>
</dbReference>
<dbReference type="Pfam" id="PF09863">
    <property type="entry name" value="DUF2090"/>
    <property type="match status" value="1"/>
</dbReference>
<proteinExistence type="predicted"/>